<feature type="region of interest" description="Disordered" evidence="1">
    <location>
        <begin position="436"/>
        <end position="505"/>
    </location>
</feature>
<evidence type="ECO:0000256" key="1">
    <source>
        <dbReference type="SAM" id="MobiDB-lite"/>
    </source>
</evidence>
<name>A0A6G1JPE5_9PLEO</name>
<gene>
    <name evidence="2" type="ORF">K504DRAFT_509024</name>
</gene>
<accession>A0A6G1JPE5</accession>
<proteinExistence type="predicted"/>
<dbReference type="Proteomes" id="UP000799428">
    <property type="component" value="Unassembled WGS sequence"/>
</dbReference>
<feature type="compositionally biased region" description="Basic and acidic residues" evidence="1">
    <location>
        <begin position="439"/>
        <end position="449"/>
    </location>
</feature>
<dbReference type="EMBL" id="MU005835">
    <property type="protein sequence ID" value="KAF2702428.1"/>
    <property type="molecule type" value="Genomic_DNA"/>
</dbReference>
<feature type="region of interest" description="Disordered" evidence="1">
    <location>
        <begin position="86"/>
        <end position="129"/>
    </location>
</feature>
<feature type="compositionally biased region" description="Low complexity" evidence="1">
    <location>
        <begin position="487"/>
        <end position="505"/>
    </location>
</feature>
<keyword evidence="3" id="KW-1185">Reference proteome</keyword>
<reference evidence="2" key="1">
    <citation type="journal article" date="2020" name="Stud. Mycol.">
        <title>101 Dothideomycetes genomes: a test case for predicting lifestyles and emergence of pathogens.</title>
        <authorList>
            <person name="Haridas S."/>
            <person name="Albert R."/>
            <person name="Binder M."/>
            <person name="Bloem J."/>
            <person name="Labutti K."/>
            <person name="Salamov A."/>
            <person name="Andreopoulos B."/>
            <person name="Baker S."/>
            <person name="Barry K."/>
            <person name="Bills G."/>
            <person name="Bluhm B."/>
            <person name="Cannon C."/>
            <person name="Castanera R."/>
            <person name="Culley D."/>
            <person name="Daum C."/>
            <person name="Ezra D."/>
            <person name="Gonzalez J."/>
            <person name="Henrissat B."/>
            <person name="Kuo A."/>
            <person name="Liang C."/>
            <person name="Lipzen A."/>
            <person name="Lutzoni F."/>
            <person name="Magnuson J."/>
            <person name="Mondo S."/>
            <person name="Nolan M."/>
            <person name="Ohm R."/>
            <person name="Pangilinan J."/>
            <person name="Park H.-J."/>
            <person name="Ramirez L."/>
            <person name="Alfaro M."/>
            <person name="Sun H."/>
            <person name="Tritt A."/>
            <person name="Yoshinaga Y."/>
            <person name="Zwiers L.-H."/>
            <person name="Turgeon B."/>
            <person name="Goodwin S."/>
            <person name="Spatafora J."/>
            <person name="Crous P."/>
            <person name="Grigoriev I."/>
        </authorList>
    </citation>
    <scope>NUCLEOTIDE SEQUENCE</scope>
    <source>
        <strain evidence="2">CBS 279.74</strain>
    </source>
</reference>
<evidence type="ECO:0000313" key="2">
    <source>
        <dbReference type="EMBL" id="KAF2702428.1"/>
    </source>
</evidence>
<organism evidence="2 3">
    <name type="scientific">Pleomassaria siparia CBS 279.74</name>
    <dbReference type="NCBI Taxonomy" id="1314801"/>
    <lineage>
        <taxon>Eukaryota</taxon>
        <taxon>Fungi</taxon>
        <taxon>Dikarya</taxon>
        <taxon>Ascomycota</taxon>
        <taxon>Pezizomycotina</taxon>
        <taxon>Dothideomycetes</taxon>
        <taxon>Pleosporomycetidae</taxon>
        <taxon>Pleosporales</taxon>
        <taxon>Pleomassariaceae</taxon>
        <taxon>Pleomassaria</taxon>
    </lineage>
</organism>
<dbReference type="AlphaFoldDB" id="A0A6G1JPE5"/>
<evidence type="ECO:0000313" key="3">
    <source>
        <dbReference type="Proteomes" id="UP000799428"/>
    </source>
</evidence>
<sequence>MPPRATLNLRPRDVTADEDQAVLVQTLHDALDQSRQAAYWDVPDEFQPAEAFFARSPDDALQWICRQTSHVNMLRVVKEAYKELDREANKTRASNKPAIDAQGEVEDAGDAASNDGSEPRGAVANSQDWENAKVPVRLSNKEQKYRRFATGLSRIRVGAVAQMIAKASAVGTIDVLRDWQAIFAVWKRQNYYGRNLFQPVAVGMGETASQEALRVQRQGNDMVVLASPDNQDKDEAGLTAFETESFAYRYFDAQKTQVDGIADDMRHRWKMDGLYEEFDRLEKEIKRQSEGTRGRGVRYADTAKEHLFASTYRKYLGRVATKGTDRELWLAFGDYLDWGRRWNALKKRFGSVGIFGILPRSLIPNAFVEKTLSQARLSQWADMVVECNPDVMKMAKHIEPLFLACMEESEPPPEFAFLENLDGLPQTTRPFTLFLSNQEHPDSGQRIVEEDSDEARAGNQDALPTAALPSNVRAASARENPITVEDSPSSTISDPSPVSSEVSDVGYRRQRNSLGVKDRLEFKPYVMGKPYHPRTISSALVSTLRYSEHSSAELRISLQLSKAVWLIFDPERTGVVLLRADYSADHVYIFLDSSGL</sequence>
<protein>
    <submittedName>
        <fullName evidence="2">Uncharacterized protein</fullName>
    </submittedName>
</protein>
<dbReference type="OrthoDB" id="3806299at2759"/>